<evidence type="ECO:0000313" key="2">
    <source>
        <dbReference type="EMBL" id="GAA56197.1"/>
    </source>
</evidence>
<feature type="region of interest" description="Disordered" evidence="1">
    <location>
        <begin position="98"/>
        <end position="120"/>
    </location>
</feature>
<reference key="2">
    <citation type="submission" date="2011-10" db="EMBL/GenBank/DDBJ databases">
        <title>The genome and transcriptome sequence of Clonorchis sinensis provide insights into the carcinogenic liver fluke.</title>
        <authorList>
            <person name="Wang X."/>
            <person name="Huang Y."/>
            <person name="Chen W."/>
            <person name="Liu H."/>
            <person name="Guo L."/>
            <person name="Chen Y."/>
            <person name="Luo F."/>
            <person name="Zhou W."/>
            <person name="Sun J."/>
            <person name="Mao Q."/>
            <person name="Liang P."/>
            <person name="Zhou C."/>
            <person name="Tian Y."/>
            <person name="Men J."/>
            <person name="Lv X."/>
            <person name="Huang L."/>
            <person name="Zhou J."/>
            <person name="Hu Y."/>
            <person name="Li R."/>
            <person name="Zhang F."/>
            <person name="Lei H."/>
            <person name="Li X."/>
            <person name="Hu X."/>
            <person name="Liang C."/>
            <person name="Xu J."/>
            <person name="Wu Z."/>
            <person name="Yu X."/>
        </authorList>
    </citation>
    <scope>NUCLEOTIDE SEQUENCE</scope>
    <source>
        <strain>Henan</strain>
    </source>
</reference>
<name>G7YTB7_CLOSI</name>
<dbReference type="AlphaFoldDB" id="G7YTB7"/>
<reference evidence="2" key="1">
    <citation type="journal article" date="2011" name="Genome Biol.">
        <title>The draft genome of the carcinogenic human liver fluke Clonorchis sinensis.</title>
        <authorList>
            <person name="Wang X."/>
            <person name="Chen W."/>
            <person name="Huang Y."/>
            <person name="Sun J."/>
            <person name="Men J."/>
            <person name="Liu H."/>
            <person name="Luo F."/>
            <person name="Guo L."/>
            <person name="Lv X."/>
            <person name="Deng C."/>
            <person name="Zhou C."/>
            <person name="Fan Y."/>
            <person name="Li X."/>
            <person name="Huang L."/>
            <person name="Hu Y."/>
            <person name="Liang C."/>
            <person name="Hu X."/>
            <person name="Xu J."/>
            <person name="Yu X."/>
        </authorList>
    </citation>
    <scope>NUCLEOTIDE SEQUENCE [LARGE SCALE GENOMIC DNA]</scope>
    <source>
        <strain evidence="2">Henan</strain>
    </source>
</reference>
<accession>G7YTB7</accession>
<dbReference type="EMBL" id="DF144182">
    <property type="protein sequence ID" value="GAA56197.1"/>
    <property type="molecule type" value="Genomic_DNA"/>
</dbReference>
<protein>
    <submittedName>
        <fullName evidence="2">Uncharacterized protein</fullName>
    </submittedName>
</protein>
<sequence>MHAIRRSPAANSTPKFGLGDLAVSQPSCSFLVALRLDTERVLQLNDNDDDDHGRGSNAVNHDLVIPRKCTGTIDINLVNFGIDQLVRRQKRLHESNPSGLRRLSHFAPARGPSSSEVSNNSSLKSMLLPFLTIHLANTAENVRPNPTLKPHKARFCKGEWAELECDWPNDRQVKAYEPIGQWYGSNTNTQSEEQQL</sequence>
<proteinExistence type="predicted"/>
<gene>
    <name evidence="2" type="ORF">CLF_110258</name>
</gene>
<dbReference type="Proteomes" id="UP000008909">
    <property type="component" value="Unassembled WGS sequence"/>
</dbReference>
<keyword evidence="3" id="KW-1185">Reference proteome</keyword>
<evidence type="ECO:0000256" key="1">
    <source>
        <dbReference type="SAM" id="MobiDB-lite"/>
    </source>
</evidence>
<organism evidence="2 3">
    <name type="scientific">Clonorchis sinensis</name>
    <name type="common">Chinese liver fluke</name>
    <dbReference type="NCBI Taxonomy" id="79923"/>
    <lineage>
        <taxon>Eukaryota</taxon>
        <taxon>Metazoa</taxon>
        <taxon>Spiralia</taxon>
        <taxon>Lophotrochozoa</taxon>
        <taxon>Platyhelminthes</taxon>
        <taxon>Trematoda</taxon>
        <taxon>Digenea</taxon>
        <taxon>Opisthorchiida</taxon>
        <taxon>Opisthorchiata</taxon>
        <taxon>Opisthorchiidae</taxon>
        <taxon>Clonorchis</taxon>
    </lineage>
</organism>
<evidence type="ECO:0000313" key="3">
    <source>
        <dbReference type="Proteomes" id="UP000008909"/>
    </source>
</evidence>